<proteinExistence type="predicted"/>
<evidence type="ECO:0000256" key="1">
    <source>
        <dbReference type="SAM" id="Phobius"/>
    </source>
</evidence>
<accession>A0A8J3SRM0</accession>
<keyword evidence="1" id="KW-0812">Transmembrane</keyword>
<keyword evidence="3" id="KW-1185">Reference proteome</keyword>
<gene>
    <name evidence="2" type="ORF">Pta02_12900</name>
</gene>
<feature type="transmembrane region" description="Helical" evidence="1">
    <location>
        <begin position="25"/>
        <end position="48"/>
    </location>
</feature>
<sequence>MQHLGVEIQDLGQGRGFVVPVPVPVTVAVAVAVAVALTVAVVVTLVFAGMPLVARHTPTVCAACTYDIQFCV</sequence>
<keyword evidence="1" id="KW-1133">Transmembrane helix</keyword>
<dbReference type="AlphaFoldDB" id="A0A8J3SRM0"/>
<dbReference type="Proteomes" id="UP000634476">
    <property type="component" value="Unassembled WGS sequence"/>
</dbReference>
<comment type="caution">
    <text evidence="2">The sequence shown here is derived from an EMBL/GenBank/DDBJ whole genome shotgun (WGS) entry which is preliminary data.</text>
</comment>
<evidence type="ECO:0000313" key="3">
    <source>
        <dbReference type="Proteomes" id="UP000634476"/>
    </source>
</evidence>
<evidence type="ECO:0000313" key="2">
    <source>
        <dbReference type="EMBL" id="GIH99281.1"/>
    </source>
</evidence>
<protein>
    <submittedName>
        <fullName evidence="2">Uncharacterized protein</fullName>
    </submittedName>
</protein>
<dbReference type="EMBL" id="BOOK01000007">
    <property type="protein sequence ID" value="GIH99281.1"/>
    <property type="molecule type" value="Genomic_DNA"/>
</dbReference>
<keyword evidence="1" id="KW-0472">Membrane</keyword>
<name>A0A8J3SRM0_9ACTN</name>
<organism evidence="2 3">
    <name type="scientific">Planobispora takensis</name>
    <dbReference type="NCBI Taxonomy" id="1367882"/>
    <lineage>
        <taxon>Bacteria</taxon>
        <taxon>Bacillati</taxon>
        <taxon>Actinomycetota</taxon>
        <taxon>Actinomycetes</taxon>
        <taxon>Streptosporangiales</taxon>
        <taxon>Streptosporangiaceae</taxon>
        <taxon>Planobispora</taxon>
    </lineage>
</organism>
<reference evidence="2" key="1">
    <citation type="submission" date="2021-01" db="EMBL/GenBank/DDBJ databases">
        <title>Whole genome shotgun sequence of Planobispora takensis NBRC 109077.</title>
        <authorList>
            <person name="Komaki H."/>
            <person name="Tamura T."/>
        </authorList>
    </citation>
    <scope>NUCLEOTIDE SEQUENCE</scope>
    <source>
        <strain evidence="2">NBRC 109077</strain>
    </source>
</reference>